<evidence type="ECO:0000313" key="2">
    <source>
        <dbReference type="Proteomes" id="UP000324269"/>
    </source>
</evidence>
<organism evidence="1 2">
    <name type="scientific">Rossellomorea aquimaris</name>
    <dbReference type="NCBI Taxonomy" id="189382"/>
    <lineage>
        <taxon>Bacteria</taxon>
        <taxon>Bacillati</taxon>
        <taxon>Bacillota</taxon>
        <taxon>Bacilli</taxon>
        <taxon>Bacillales</taxon>
        <taxon>Bacillaceae</taxon>
        <taxon>Rossellomorea</taxon>
    </lineage>
</organism>
<comment type="caution">
    <text evidence="1">The sequence shown here is derived from an EMBL/GenBank/DDBJ whole genome shotgun (WGS) entry which is preliminary data.</text>
</comment>
<evidence type="ECO:0000313" key="1">
    <source>
        <dbReference type="EMBL" id="TYS86789.1"/>
    </source>
</evidence>
<accession>A0A5D4UII1</accession>
<proteinExistence type="predicted"/>
<sequence>MINQEVPYKVLLPKWIWEKAQSKEELKCLVLDYMKRYPHYHVKGIKEGKAICERKEEEL</sequence>
<dbReference type="Proteomes" id="UP000324269">
    <property type="component" value="Unassembled WGS sequence"/>
</dbReference>
<protein>
    <submittedName>
        <fullName evidence="1">Uncharacterized protein</fullName>
    </submittedName>
</protein>
<dbReference type="AlphaFoldDB" id="A0A5D4UII1"/>
<dbReference type="STRING" id="189382.BHE18_08270"/>
<name>A0A5D4UII1_9BACI</name>
<reference evidence="1 2" key="1">
    <citation type="submission" date="2019-08" db="EMBL/GenBank/DDBJ databases">
        <title>Bacillus genomes from the desert of Cuatro Cienegas, Coahuila.</title>
        <authorList>
            <person name="Olmedo-Alvarez G."/>
        </authorList>
    </citation>
    <scope>NUCLEOTIDE SEQUENCE [LARGE SCALE GENOMIC DNA]</scope>
    <source>
        <strain evidence="1 2">CH87b_3T</strain>
    </source>
</reference>
<gene>
    <name evidence="1" type="ORF">FZC85_07250</name>
</gene>
<dbReference type="EMBL" id="VTEZ01000002">
    <property type="protein sequence ID" value="TYS86789.1"/>
    <property type="molecule type" value="Genomic_DNA"/>
</dbReference>
<dbReference type="OrthoDB" id="2920288at2"/>